<reference evidence="3 4" key="1">
    <citation type="submission" date="2023-02" db="EMBL/GenBank/DDBJ databases">
        <title>Oceanobacillus kimchii IFOP_LL358 isolated form Alexandrium catenella lab strain.</title>
        <authorList>
            <person name="Gajardo G."/>
            <person name="Ueki S."/>
            <person name="Maruyama F."/>
        </authorList>
    </citation>
    <scope>NUCLEOTIDE SEQUENCE [LARGE SCALE GENOMIC DNA]</scope>
    <source>
        <strain evidence="3 4">IFOP_LL358</strain>
    </source>
</reference>
<dbReference type="RefSeq" id="WP_017795409.1">
    <property type="nucleotide sequence ID" value="NZ_BSKO01000001.1"/>
</dbReference>
<dbReference type="PANTHER" id="PTHR37302:SF3">
    <property type="entry name" value="DAMAGE-INDUCIBLE PROTEIN DINB"/>
    <property type="match status" value="1"/>
</dbReference>
<dbReference type="InterPro" id="IPR007837">
    <property type="entry name" value="DinB"/>
</dbReference>
<dbReference type="EMBL" id="BSKO01000001">
    <property type="protein sequence ID" value="GLO64612.1"/>
    <property type="molecule type" value="Genomic_DNA"/>
</dbReference>
<sequence>MLKFFEYNWQVRDEWLNWCETLPEDELFKRRVGGVNSIHYTLFHIIEVEYSWLRAIQEKQDVPINYKDYSSIASLQSLSKECRLEIASFFVDNPTFDSNKQVQPEWEKTSLSIQDILYHIIVHEIHHIGQLSIWAREIGLEPVSANFVDRDMIQVSHYLE</sequence>
<keyword evidence="4" id="KW-1185">Reference proteome</keyword>
<accession>A0ABQ5TF04</accession>
<dbReference type="Proteomes" id="UP001275436">
    <property type="component" value="Unassembled WGS sequence"/>
</dbReference>
<dbReference type="Gene3D" id="1.20.120.450">
    <property type="entry name" value="dinb family like domain"/>
    <property type="match status" value="1"/>
</dbReference>
<evidence type="ECO:0008006" key="5">
    <source>
        <dbReference type="Google" id="ProtNLM"/>
    </source>
</evidence>
<evidence type="ECO:0000256" key="1">
    <source>
        <dbReference type="ARBA" id="ARBA00008635"/>
    </source>
</evidence>
<gene>
    <name evidence="3" type="primary">yizA</name>
    <name evidence="3" type="ORF">MACH08_03960</name>
</gene>
<comment type="caution">
    <text evidence="3">The sequence shown here is derived from an EMBL/GenBank/DDBJ whole genome shotgun (WGS) entry which is preliminary data.</text>
</comment>
<dbReference type="PANTHER" id="PTHR37302">
    <property type="entry name" value="SLR1116 PROTEIN"/>
    <property type="match status" value="1"/>
</dbReference>
<protein>
    <recommendedName>
        <fullName evidence="5">Damage-inducible protein DinB</fullName>
    </recommendedName>
</protein>
<keyword evidence="2" id="KW-0479">Metal-binding</keyword>
<comment type="similarity">
    <text evidence="1">Belongs to the DinB family.</text>
</comment>
<evidence type="ECO:0000313" key="3">
    <source>
        <dbReference type="EMBL" id="GLO64612.1"/>
    </source>
</evidence>
<evidence type="ECO:0000313" key="4">
    <source>
        <dbReference type="Proteomes" id="UP001275436"/>
    </source>
</evidence>
<dbReference type="InterPro" id="IPR034660">
    <property type="entry name" value="DinB/YfiT-like"/>
</dbReference>
<name>A0ABQ5TF04_9BACI</name>
<dbReference type="SUPFAM" id="SSF109854">
    <property type="entry name" value="DinB/YfiT-like putative metalloenzymes"/>
    <property type="match status" value="1"/>
</dbReference>
<evidence type="ECO:0000256" key="2">
    <source>
        <dbReference type="ARBA" id="ARBA00022723"/>
    </source>
</evidence>
<dbReference type="Pfam" id="PF05163">
    <property type="entry name" value="DinB"/>
    <property type="match status" value="1"/>
</dbReference>
<organism evidence="3 4">
    <name type="scientific">Oceanobacillus kimchii</name>
    <dbReference type="NCBI Taxonomy" id="746691"/>
    <lineage>
        <taxon>Bacteria</taxon>
        <taxon>Bacillati</taxon>
        <taxon>Bacillota</taxon>
        <taxon>Bacilli</taxon>
        <taxon>Bacillales</taxon>
        <taxon>Bacillaceae</taxon>
        <taxon>Oceanobacillus</taxon>
    </lineage>
</organism>
<proteinExistence type="inferred from homology"/>